<dbReference type="GO" id="GO:0030692">
    <property type="term" value="C:Noc4p-Nop14p complex"/>
    <property type="evidence" value="ECO:0007669"/>
    <property type="project" value="TreeGrafter"/>
</dbReference>
<evidence type="ECO:0000259" key="3">
    <source>
        <dbReference type="Pfam" id="PF03914"/>
    </source>
</evidence>
<dbReference type="PANTHER" id="PTHR12455:SF0">
    <property type="entry name" value="NUCLEOLAR COMPLEX PROTEIN 4 HOMOLOG"/>
    <property type="match status" value="1"/>
</dbReference>
<evidence type="ECO:0000256" key="2">
    <source>
        <dbReference type="SAM" id="Phobius"/>
    </source>
</evidence>
<dbReference type="AlphaFoldDB" id="A0A8C4UN52"/>
<organism evidence="4 5">
    <name type="scientific">Falco tinnunculus</name>
    <name type="common">Common kestrel</name>
    <dbReference type="NCBI Taxonomy" id="100819"/>
    <lineage>
        <taxon>Eukaryota</taxon>
        <taxon>Metazoa</taxon>
        <taxon>Chordata</taxon>
        <taxon>Craniata</taxon>
        <taxon>Vertebrata</taxon>
        <taxon>Euteleostomi</taxon>
        <taxon>Archelosauria</taxon>
        <taxon>Archosauria</taxon>
        <taxon>Dinosauria</taxon>
        <taxon>Saurischia</taxon>
        <taxon>Theropoda</taxon>
        <taxon>Coelurosauria</taxon>
        <taxon>Aves</taxon>
        <taxon>Neognathae</taxon>
        <taxon>Neoaves</taxon>
        <taxon>Telluraves</taxon>
        <taxon>Australaves</taxon>
        <taxon>Falconiformes</taxon>
        <taxon>Falconidae</taxon>
        <taxon>Falco</taxon>
    </lineage>
</organism>
<proteinExistence type="inferred from homology"/>
<reference evidence="4" key="2">
    <citation type="submission" date="2025-09" db="UniProtKB">
        <authorList>
            <consortium name="Ensembl"/>
        </authorList>
    </citation>
    <scope>IDENTIFICATION</scope>
</reference>
<dbReference type="GO" id="GO:0032040">
    <property type="term" value="C:small-subunit processome"/>
    <property type="evidence" value="ECO:0007669"/>
    <property type="project" value="TreeGrafter"/>
</dbReference>
<feature type="transmembrane region" description="Helical" evidence="2">
    <location>
        <begin position="288"/>
        <end position="311"/>
    </location>
</feature>
<keyword evidence="2" id="KW-0472">Membrane</keyword>
<keyword evidence="5" id="KW-1185">Reference proteome</keyword>
<dbReference type="InterPro" id="IPR005612">
    <property type="entry name" value="CCAAT-binding_factor"/>
</dbReference>
<evidence type="ECO:0000256" key="1">
    <source>
        <dbReference type="ARBA" id="ARBA00007797"/>
    </source>
</evidence>
<dbReference type="OrthoDB" id="10263185at2759"/>
<evidence type="ECO:0000313" key="5">
    <source>
        <dbReference type="Proteomes" id="UP000694562"/>
    </source>
</evidence>
<accession>A0A8C4UN52</accession>
<dbReference type="Ensembl" id="ENSFTIT00000015748.1">
    <property type="protein sequence ID" value="ENSFTIP00000015103.1"/>
    <property type="gene ID" value="ENSFTIG00000009930.1"/>
</dbReference>
<keyword evidence="2" id="KW-0812">Transmembrane</keyword>
<comment type="similarity">
    <text evidence="1">Belongs to the CBF/MAK21 family.</text>
</comment>
<dbReference type="PANTHER" id="PTHR12455">
    <property type="entry name" value="NUCLEOLAR COMPLEX PROTEIN 4"/>
    <property type="match status" value="1"/>
</dbReference>
<sequence>AALHAGSMARAAAVADCVQAVLGSRASANRVFELLELLGGEDEEDAACAARACGRLFGALLQRGELLAGPLPAEEACLAGSGSAEDKYKAWMRHRYQECVAGLAELMGHGSFRLKELALCTLMRFVELEAKHPLVAAEPQGSRTFPRERLKVVVDGLLPINEDASLLISRFQEYMEYDDVRYFVIKAVTGSIAQVMQKTKEVTLLLLGRVWINCSETPILCVKWGGTGSVWKGLGSKREECAHKQAFEKMWLSFLKHKLPAGLYKKVLVIMHDSILPYMNEPTLMIDFLTVAYGIGGAISLLALNGLFILIHQHNLEYPDFYKKLYSLLDPSIYHVKYRARFFHLTDLFLSSSHLPAYLVAAFIKRLSRLALTAPPEALLMIIPFICNLFRRHPACSVLVHRPNGPADPYIMEEEQPSQSRALESSLWEIQTLQNHYHPDVAKAAAVLNHSLSEIEDDLSGLLELSAYELFDKEVKKKAIDVPLEFEQVRGLFGKKNDIFAEHFTLD</sequence>
<dbReference type="Proteomes" id="UP000694562">
    <property type="component" value="Unplaced"/>
</dbReference>
<feature type="domain" description="CCAAT-binding factor" evidence="3">
    <location>
        <begin position="300"/>
        <end position="445"/>
    </location>
</feature>
<dbReference type="Pfam" id="PF03914">
    <property type="entry name" value="CBF"/>
    <property type="match status" value="1"/>
</dbReference>
<keyword evidence="2" id="KW-1133">Transmembrane helix</keyword>
<feature type="transmembrane region" description="Helical" evidence="2">
    <location>
        <begin position="342"/>
        <end position="364"/>
    </location>
</feature>
<dbReference type="OMA" id="YYNNIVT"/>
<reference evidence="4" key="1">
    <citation type="submission" date="2025-08" db="UniProtKB">
        <authorList>
            <consortium name="Ensembl"/>
        </authorList>
    </citation>
    <scope>IDENTIFICATION</scope>
</reference>
<name>A0A8C4UN52_FALTI</name>
<dbReference type="InterPro" id="IPR027193">
    <property type="entry name" value="Noc4"/>
</dbReference>
<protein>
    <submittedName>
        <fullName evidence="4">Nucleolar complex associated 4 homolog</fullName>
    </submittedName>
</protein>
<evidence type="ECO:0000313" key="4">
    <source>
        <dbReference type="Ensembl" id="ENSFTIP00000015103.1"/>
    </source>
</evidence>
<dbReference type="GO" id="GO:0042254">
    <property type="term" value="P:ribosome biogenesis"/>
    <property type="evidence" value="ECO:0007669"/>
    <property type="project" value="InterPro"/>
</dbReference>